<dbReference type="PROSITE" id="PS50001">
    <property type="entry name" value="SH2"/>
    <property type="match status" value="1"/>
</dbReference>
<dbReference type="Proteomes" id="UP001108280">
    <property type="component" value="Chromosome 4"/>
</dbReference>
<dbReference type="InterPro" id="IPR036860">
    <property type="entry name" value="SH2_dom_sf"/>
</dbReference>
<evidence type="ECO:0000256" key="2">
    <source>
        <dbReference type="PROSITE-ProRule" id="PRU00191"/>
    </source>
</evidence>
<dbReference type="CTD" id="646892"/>
<keyword evidence="7" id="KW-1185">Reference proteome</keyword>
<evidence type="ECO:0000259" key="4">
    <source>
        <dbReference type="PROSITE" id="PS50001"/>
    </source>
</evidence>
<reference evidence="5" key="2">
    <citation type="submission" date="2013-03" db="EMBL/GenBank/DDBJ databases">
        <title>Chinese hamster genome sequenced from sorted chromosomes.</title>
        <authorList>
            <person name="Brinkrolf K."/>
            <person name="Rupp O."/>
            <person name="Laux H."/>
            <person name="Kollin F."/>
            <person name="Ernst W."/>
            <person name="Linke B."/>
            <person name="Kofler R."/>
            <person name="Romand S."/>
            <person name="Hesse F."/>
            <person name="Budach W.E."/>
            <person name="Galosy S."/>
            <person name="Muller D."/>
            <person name="Noll T."/>
            <person name="Wienberg J."/>
            <person name="Jostock T."/>
            <person name="Leonard M."/>
            <person name="Grillari J."/>
            <person name="Tauch A."/>
            <person name="Goesmann A."/>
            <person name="Helk B."/>
            <person name="Mott J.E."/>
            <person name="Puehler A."/>
            <person name="Borth N."/>
        </authorList>
    </citation>
    <scope>NUCLEOTIDE SEQUENCE</scope>
    <source>
        <strain evidence="5">17A/GY</strain>
    </source>
</reference>
<dbReference type="Pfam" id="PF00017">
    <property type="entry name" value="SH2"/>
    <property type="match status" value="1"/>
</dbReference>
<proteinExistence type="predicted"/>
<reference evidence="6" key="1">
    <citation type="journal article" date="2013" name="Nat. Biotechnol.">
        <title>Chinese hamster genome sequenced from sorted chromosomes.</title>
        <authorList>
            <person name="Brinkrolf K."/>
            <person name="Rupp O."/>
            <person name="Laux H."/>
            <person name="Kollin F."/>
            <person name="Ernst W."/>
            <person name="Linke B."/>
            <person name="Kofler R."/>
            <person name="Romand S."/>
            <person name="Hesse F."/>
            <person name="Budach W.E."/>
            <person name="Galosy S."/>
            <person name="Muller D."/>
            <person name="Noll T."/>
            <person name="Wienberg J."/>
            <person name="Jostock T."/>
            <person name="Leonard M."/>
            <person name="Grillari J."/>
            <person name="Tauch A."/>
            <person name="Goesmann A."/>
            <person name="Helk B."/>
            <person name="Mott J.E."/>
            <person name="Puhler A."/>
            <person name="Borth N."/>
        </authorList>
    </citation>
    <scope>NUCLEOTIDE SEQUENCE [LARGE SCALE GENOMIC DNA]</scope>
    <source>
        <strain evidence="6">17A/GY</strain>
    </source>
</reference>
<dbReference type="PANTHER" id="PTHR14388:SF6">
    <property type="entry name" value="SH2 DOMAIN-CONTAINING PROTEIN 7"/>
    <property type="match status" value="1"/>
</dbReference>
<evidence type="ECO:0000313" key="6">
    <source>
        <dbReference type="Proteomes" id="UP000030759"/>
    </source>
</evidence>
<protein>
    <submittedName>
        <fullName evidence="5 8">SH2 domain-containing protein 7</fullName>
    </submittedName>
</protein>
<dbReference type="AlphaFoldDB" id="A0A061I3E7"/>
<name>A0A061I3E7_CRIGR</name>
<evidence type="ECO:0000313" key="7">
    <source>
        <dbReference type="Proteomes" id="UP001108280"/>
    </source>
</evidence>
<dbReference type="OrthoDB" id="6108017at2759"/>
<dbReference type="GeneID" id="100753703"/>
<dbReference type="GO" id="GO:0005737">
    <property type="term" value="C:cytoplasm"/>
    <property type="evidence" value="ECO:0007669"/>
    <property type="project" value="TreeGrafter"/>
</dbReference>
<dbReference type="RefSeq" id="XP_027270862.1">
    <property type="nucleotide sequence ID" value="XM_027415061.2"/>
</dbReference>
<dbReference type="SMART" id="SM00252">
    <property type="entry name" value="SH2"/>
    <property type="match status" value="1"/>
</dbReference>
<dbReference type="InterPro" id="IPR000980">
    <property type="entry name" value="SH2"/>
</dbReference>
<dbReference type="Gene3D" id="3.30.505.10">
    <property type="entry name" value="SH2 domain"/>
    <property type="match status" value="1"/>
</dbReference>
<evidence type="ECO:0000256" key="1">
    <source>
        <dbReference type="ARBA" id="ARBA00022999"/>
    </source>
</evidence>
<sequence length="458" mass="50713">MEGGPEQLHLAKAIGEAGDGRALAEIQELALKWFMETQAPSILQNGALPPWFHGFITRKQTEQLLRDKALGSFLVRLSDRAVGYILSYRGSDRCRHFVINQLRNRRYLVSGDTLSHSTLDELLRHYQEVQLEPFGETLAAACPRLEENDLYDAVNTGFQQTNMENPAAMEFPTVVADKTTSPRLPAKPQVSFLHTKKDLDVNSWTLLKEENVEAHIRVPPIPQRSPSFLDEPSAGPNDIIYADLKKMNLAQQGLGTDMCGRHRLPPAGCLACSPGRKSSKKLSDEDQSNPNSPEPAPSGVKTDQNATMPYASLGFSLPPNSEAVGSQPTTWRQGFLKLSHEAQSSSEASSVDTYQLVGTAGLLQEGRDRPDQEGSTYEQIPPCWHGTAKLPYPGVSPTYSQLSGPMDCGHEKILGTSQLPEPGNTYEQIPASKNKDTGRVNKPDKFRRFFFTDKRHKF</sequence>
<dbReference type="PRINTS" id="PR00401">
    <property type="entry name" value="SH2DOMAIN"/>
</dbReference>
<evidence type="ECO:0000313" key="5">
    <source>
        <dbReference type="EMBL" id="ERE76036.1"/>
    </source>
</evidence>
<dbReference type="PANTHER" id="PTHR14388">
    <property type="entry name" value="T CELL-SPECIFIC ADAPTER PROTEIN TSAD"/>
    <property type="match status" value="1"/>
</dbReference>
<organism evidence="5 6">
    <name type="scientific">Cricetulus griseus</name>
    <name type="common">Chinese hamster</name>
    <name type="synonym">Cricetulus barabensis griseus</name>
    <dbReference type="NCBI Taxonomy" id="10029"/>
    <lineage>
        <taxon>Eukaryota</taxon>
        <taxon>Metazoa</taxon>
        <taxon>Chordata</taxon>
        <taxon>Craniata</taxon>
        <taxon>Vertebrata</taxon>
        <taxon>Euteleostomi</taxon>
        <taxon>Mammalia</taxon>
        <taxon>Eutheria</taxon>
        <taxon>Euarchontoglires</taxon>
        <taxon>Glires</taxon>
        <taxon>Rodentia</taxon>
        <taxon>Myomorpha</taxon>
        <taxon>Muroidea</taxon>
        <taxon>Cricetidae</taxon>
        <taxon>Cricetinae</taxon>
        <taxon>Cricetulus</taxon>
    </lineage>
</organism>
<dbReference type="FunFam" id="3.30.505.10:FF:000059">
    <property type="entry name" value="hematopoietic SH2 domain-containing protein"/>
    <property type="match status" value="1"/>
</dbReference>
<feature type="region of interest" description="Disordered" evidence="3">
    <location>
        <begin position="417"/>
        <end position="441"/>
    </location>
</feature>
<reference evidence="7" key="4">
    <citation type="journal article" date="2020" name="Biotechnol. Bioeng.">
        <title>Chromosome-scale scaffolds for the Chinese hamster reference genome assembly to facilitate the study of the CHO epigenome.</title>
        <authorList>
            <person name="Hilliard W."/>
            <person name="MacDonald M."/>
            <person name="Lee K.H."/>
        </authorList>
    </citation>
    <scope>NUCLEOTIDE SEQUENCE [LARGE SCALE GENOMIC DNA]</scope>
    <source>
        <strain evidence="7">17A/GY</strain>
    </source>
</reference>
<feature type="region of interest" description="Disordered" evidence="3">
    <location>
        <begin position="270"/>
        <end position="328"/>
    </location>
</feature>
<keyword evidence="1 2" id="KW-0727">SH2 domain</keyword>
<gene>
    <name evidence="8" type="primary">Sh2d7</name>
    <name evidence="5" type="ORF">H671_4g12158</name>
</gene>
<dbReference type="EMBL" id="KE674930">
    <property type="protein sequence ID" value="ERE76036.1"/>
    <property type="molecule type" value="Genomic_DNA"/>
</dbReference>
<dbReference type="InterPro" id="IPR035885">
    <property type="entry name" value="SH2D7_SH2"/>
</dbReference>
<dbReference type="SUPFAM" id="SSF55550">
    <property type="entry name" value="SH2 domain"/>
    <property type="match status" value="1"/>
</dbReference>
<evidence type="ECO:0000313" key="8">
    <source>
        <dbReference type="RefSeq" id="XP_027270862.1"/>
    </source>
</evidence>
<dbReference type="KEGG" id="cge:100753703"/>
<evidence type="ECO:0000256" key="3">
    <source>
        <dbReference type="SAM" id="MobiDB-lite"/>
    </source>
</evidence>
<accession>A0A061I3E7</accession>
<reference evidence="7" key="3">
    <citation type="journal article" date="2018" name="Biotechnol. Bioeng.">
        <title>A reference genome of the Chinese hamster based on a hybrid assembly strategy.</title>
        <authorList>
            <person name="Rupp O."/>
            <person name="MacDonald M.L."/>
            <person name="Li S."/>
            <person name="Dhiman H."/>
            <person name="Polson S."/>
            <person name="Griep S."/>
            <person name="Heffner K."/>
            <person name="Hernandez I."/>
            <person name="Brinkrolf K."/>
            <person name="Jadhav V."/>
            <person name="Samoudi M."/>
            <person name="Hao H."/>
            <person name="Kingham B."/>
            <person name="Goesmann A."/>
            <person name="Betenbaugh M.J."/>
            <person name="Lewis N.E."/>
            <person name="Borth N."/>
            <person name="Lee K.H."/>
        </authorList>
    </citation>
    <scope>NUCLEOTIDE SEQUENCE [LARGE SCALE GENOMIC DNA]</scope>
    <source>
        <strain evidence="7">17A/GY</strain>
    </source>
</reference>
<dbReference type="Proteomes" id="UP000030759">
    <property type="component" value="Unassembled WGS sequence"/>
</dbReference>
<dbReference type="CDD" id="cd10417">
    <property type="entry name" value="SH2_SH2D7"/>
    <property type="match status" value="1"/>
</dbReference>
<feature type="domain" description="SH2" evidence="4">
    <location>
        <begin position="51"/>
        <end position="142"/>
    </location>
</feature>
<reference evidence="8" key="5">
    <citation type="submission" date="2025-04" db="UniProtKB">
        <authorList>
            <consortium name="RefSeq"/>
        </authorList>
    </citation>
    <scope>IDENTIFICATION</scope>
    <source>
        <strain evidence="8">17A/GY</strain>
        <tissue evidence="8">Liver</tissue>
    </source>
</reference>